<evidence type="ECO:0008006" key="3">
    <source>
        <dbReference type="Google" id="ProtNLM"/>
    </source>
</evidence>
<gene>
    <name evidence="1" type="ORF">JMN32_18605</name>
</gene>
<evidence type="ECO:0000313" key="2">
    <source>
        <dbReference type="Proteomes" id="UP000614216"/>
    </source>
</evidence>
<dbReference type="EMBL" id="JAEUGD010000061">
    <property type="protein sequence ID" value="MBL6448331.1"/>
    <property type="molecule type" value="Genomic_DNA"/>
</dbReference>
<dbReference type="SUPFAM" id="SSF117281">
    <property type="entry name" value="Kelch motif"/>
    <property type="match status" value="1"/>
</dbReference>
<dbReference type="InterPro" id="IPR015915">
    <property type="entry name" value="Kelch-typ_b-propeller"/>
</dbReference>
<sequence length="134" mass="14607">MRNATVAFVVGGKAYIGCGFGTTPLGDLWEYDVESDNWTWKSDFPADGRSRLIAFGLRGDGYIGLGSTSRSKSYYNDLWRYDNETDTWKGAAQFPGVGRTQTGVFTINGSAFVGCGLETSQGLGLNDFSEFIPE</sequence>
<name>A0A937G4L0_9BACT</name>
<evidence type="ECO:0000313" key="1">
    <source>
        <dbReference type="EMBL" id="MBL6448331.1"/>
    </source>
</evidence>
<dbReference type="RefSeq" id="WP_202857871.1">
    <property type="nucleotide sequence ID" value="NZ_JAEUGD010000061.1"/>
</dbReference>
<dbReference type="Gene3D" id="2.120.10.80">
    <property type="entry name" value="Kelch-type beta propeller"/>
    <property type="match status" value="1"/>
</dbReference>
<keyword evidence="2" id="KW-1185">Reference proteome</keyword>
<accession>A0A937G4L0</accession>
<dbReference type="Proteomes" id="UP000614216">
    <property type="component" value="Unassembled WGS sequence"/>
</dbReference>
<organism evidence="1 2">
    <name type="scientific">Fulvivirga marina</name>
    <dbReference type="NCBI Taxonomy" id="2494733"/>
    <lineage>
        <taxon>Bacteria</taxon>
        <taxon>Pseudomonadati</taxon>
        <taxon>Bacteroidota</taxon>
        <taxon>Cytophagia</taxon>
        <taxon>Cytophagales</taxon>
        <taxon>Fulvivirgaceae</taxon>
        <taxon>Fulvivirga</taxon>
    </lineage>
</organism>
<reference evidence="1" key="1">
    <citation type="submission" date="2021-01" db="EMBL/GenBank/DDBJ databases">
        <title>Fulvivirga kasyanovii gen. nov., sp nov., a novel member of the phylum Bacteroidetes isolated from seawater in a mussel farm.</title>
        <authorList>
            <person name="Zhao L.-H."/>
            <person name="Wang Z.-J."/>
        </authorList>
    </citation>
    <scope>NUCLEOTIDE SEQUENCE</scope>
    <source>
        <strain evidence="1">29W222</strain>
    </source>
</reference>
<protein>
    <recommendedName>
        <fullName evidence="3">Galactose oxidase</fullName>
    </recommendedName>
</protein>
<proteinExistence type="predicted"/>
<dbReference type="AlphaFoldDB" id="A0A937G4L0"/>
<comment type="caution">
    <text evidence="1">The sequence shown here is derived from an EMBL/GenBank/DDBJ whole genome shotgun (WGS) entry which is preliminary data.</text>
</comment>